<sequence length="108" mass="13213">MAFKFVECERCPTTFKVKKIKKDMVGFYYGDPVYHRYYECVRCKHKHTVKIDTPAVNKWTDRMFMLRWYMRIYRNDKRKCEELAREYEIAKRGAEKVIKDVKKVVGIE</sequence>
<gene>
    <name evidence="1" type="ORF">BDD39_001816</name>
</gene>
<reference evidence="1 2" key="1">
    <citation type="submission" date="2020-03" db="EMBL/GenBank/DDBJ databases">
        <title>Genomic Encyclopedia of Archaeal and Bacterial Type Strains, Phase II (KMG-II): from individual species to whole genera.</title>
        <authorList>
            <person name="Goeker M."/>
        </authorList>
    </citation>
    <scope>NUCLEOTIDE SEQUENCE [LARGE SCALE GENOMIC DNA]</scope>
    <source>
        <strain evidence="1 2">DSM 4749</strain>
    </source>
</reference>
<evidence type="ECO:0000313" key="1">
    <source>
        <dbReference type="EMBL" id="NIK15306.1"/>
    </source>
</evidence>
<protein>
    <submittedName>
        <fullName evidence="1">Uncharacterized protein</fullName>
    </submittedName>
</protein>
<dbReference type="Proteomes" id="UP000532769">
    <property type="component" value="Unassembled WGS sequence"/>
</dbReference>
<dbReference type="EMBL" id="JAASRS010000001">
    <property type="protein sequence ID" value="NIK15306.1"/>
    <property type="molecule type" value="Genomic_DNA"/>
</dbReference>
<organism evidence="1 2">
    <name type="scientific">Saccharococcus thermophilus</name>
    <dbReference type="NCBI Taxonomy" id="29396"/>
    <lineage>
        <taxon>Bacteria</taxon>
        <taxon>Bacillati</taxon>
        <taxon>Bacillota</taxon>
        <taxon>Bacilli</taxon>
        <taxon>Bacillales</taxon>
        <taxon>Anoxybacillaceae</taxon>
        <taxon>Saccharococcus</taxon>
    </lineage>
</organism>
<dbReference type="RefSeq" id="WP_166910109.1">
    <property type="nucleotide sequence ID" value="NZ_JAASRS010000001.1"/>
</dbReference>
<comment type="caution">
    <text evidence="1">The sequence shown here is derived from an EMBL/GenBank/DDBJ whole genome shotgun (WGS) entry which is preliminary data.</text>
</comment>
<evidence type="ECO:0000313" key="2">
    <source>
        <dbReference type="Proteomes" id="UP000532769"/>
    </source>
</evidence>
<name>A0A846MCS2_9BACL</name>
<keyword evidence="2" id="KW-1185">Reference proteome</keyword>
<dbReference type="AlphaFoldDB" id="A0A846MCS2"/>
<proteinExistence type="predicted"/>
<accession>A0A846MCS2</accession>